<accession>X0VJ21</accession>
<proteinExistence type="predicted"/>
<evidence type="ECO:0000256" key="1">
    <source>
        <dbReference type="SAM" id="MobiDB-lite"/>
    </source>
</evidence>
<protein>
    <submittedName>
        <fullName evidence="2">Uncharacterized protein</fullName>
    </submittedName>
</protein>
<reference evidence="2" key="1">
    <citation type="journal article" date="2014" name="Front. Microbiol.">
        <title>High frequency of phylogenetically diverse reductive dehalogenase-homologous genes in deep subseafloor sedimentary metagenomes.</title>
        <authorList>
            <person name="Kawai M."/>
            <person name="Futagami T."/>
            <person name="Toyoda A."/>
            <person name="Takaki Y."/>
            <person name="Nishi S."/>
            <person name="Hori S."/>
            <person name="Arai W."/>
            <person name="Tsubouchi T."/>
            <person name="Morono Y."/>
            <person name="Uchiyama I."/>
            <person name="Ito T."/>
            <person name="Fujiyama A."/>
            <person name="Inagaki F."/>
            <person name="Takami H."/>
        </authorList>
    </citation>
    <scope>NUCLEOTIDE SEQUENCE</scope>
    <source>
        <strain evidence="2">Expedition CK06-06</strain>
    </source>
</reference>
<dbReference type="EMBL" id="BARS01023755">
    <property type="protein sequence ID" value="GAG00551.1"/>
    <property type="molecule type" value="Genomic_DNA"/>
</dbReference>
<dbReference type="AlphaFoldDB" id="X0VJ21"/>
<feature type="region of interest" description="Disordered" evidence="1">
    <location>
        <begin position="1"/>
        <end position="52"/>
    </location>
</feature>
<evidence type="ECO:0000313" key="2">
    <source>
        <dbReference type="EMBL" id="GAG00551.1"/>
    </source>
</evidence>
<comment type="caution">
    <text evidence="2">The sequence shown here is derived from an EMBL/GenBank/DDBJ whole genome shotgun (WGS) entry which is preliminary data.</text>
</comment>
<organism evidence="2">
    <name type="scientific">marine sediment metagenome</name>
    <dbReference type="NCBI Taxonomy" id="412755"/>
    <lineage>
        <taxon>unclassified sequences</taxon>
        <taxon>metagenomes</taxon>
        <taxon>ecological metagenomes</taxon>
    </lineage>
</organism>
<sequence length="88" mass="9855">MGKIFNKTKKEGAVTASAPVEPETQAEVDYTKSLSEDKPVEQQPVVETTDQPTVQHIEVPVCMSQTQINNMIIDNNMMLKHIISKLEE</sequence>
<gene>
    <name evidence="2" type="ORF">S01H1_37806</name>
</gene>
<name>X0VJ21_9ZZZZ</name>